<organism evidence="3 4">
    <name type="scientific">Cellulosimicrobium cellulans</name>
    <name type="common">Arthrobacter luteus</name>
    <dbReference type="NCBI Taxonomy" id="1710"/>
    <lineage>
        <taxon>Bacteria</taxon>
        <taxon>Bacillati</taxon>
        <taxon>Actinomycetota</taxon>
        <taxon>Actinomycetes</taxon>
        <taxon>Micrococcales</taxon>
        <taxon>Promicromonosporaceae</taxon>
        <taxon>Cellulosimicrobium</taxon>
    </lineage>
</organism>
<dbReference type="AlphaFoldDB" id="A0A4Y4E0A0"/>
<protein>
    <submittedName>
        <fullName evidence="3">VTC domain-containing protein</fullName>
    </submittedName>
</protein>
<dbReference type="Proteomes" id="UP000316659">
    <property type="component" value="Unassembled WGS sequence"/>
</dbReference>
<comment type="caution">
    <text evidence="3">The sequence shown here is derived from an EMBL/GenBank/DDBJ whole genome shotgun (WGS) entry which is preliminary data.</text>
</comment>
<dbReference type="InterPro" id="IPR033469">
    <property type="entry name" value="CYTH-like_dom_sf"/>
</dbReference>
<dbReference type="EMBL" id="BJNZ01000007">
    <property type="protein sequence ID" value="GED09484.1"/>
    <property type="molecule type" value="Genomic_DNA"/>
</dbReference>
<feature type="compositionally biased region" description="Low complexity" evidence="1">
    <location>
        <begin position="269"/>
        <end position="281"/>
    </location>
</feature>
<dbReference type="Gene3D" id="3.20.100.30">
    <property type="entry name" value="VTC, catalytic tunnel domain"/>
    <property type="match status" value="1"/>
</dbReference>
<dbReference type="InterPro" id="IPR018966">
    <property type="entry name" value="VTC_domain"/>
</dbReference>
<evidence type="ECO:0000313" key="4">
    <source>
        <dbReference type="Proteomes" id="UP000316659"/>
    </source>
</evidence>
<proteinExistence type="predicted"/>
<gene>
    <name evidence="3" type="ORF">CCE02nite_14830</name>
</gene>
<name>A0A4Y4E0A0_CELCE</name>
<feature type="domain" description="VTC" evidence="2">
    <location>
        <begin position="36"/>
        <end position="250"/>
    </location>
</feature>
<evidence type="ECO:0000259" key="2">
    <source>
        <dbReference type="Pfam" id="PF09359"/>
    </source>
</evidence>
<dbReference type="SUPFAM" id="SSF55154">
    <property type="entry name" value="CYTH-like phosphatases"/>
    <property type="match status" value="1"/>
</dbReference>
<evidence type="ECO:0000313" key="3">
    <source>
        <dbReference type="EMBL" id="GED09484.1"/>
    </source>
</evidence>
<dbReference type="GO" id="GO:0006799">
    <property type="term" value="P:polyphosphate biosynthetic process"/>
    <property type="evidence" value="ECO:0007669"/>
    <property type="project" value="UniProtKB-ARBA"/>
</dbReference>
<accession>A0A4Y4E0A0</accession>
<dbReference type="RefSeq" id="WP_174774899.1">
    <property type="nucleotide sequence ID" value="NZ_BJNZ01000007.1"/>
</dbReference>
<feature type="region of interest" description="Disordered" evidence="1">
    <location>
        <begin position="268"/>
        <end position="292"/>
    </location>
</feature>
<sequence>MSSRTVTADDRVRTVLYPLDGVGLDELVDAAALLTRVDRKYVLPVHDAVTVLDALARTTAARVLEVDGARSSAYESVYFDTPDLVSFRLTATRRRRRFKVRTRTYLDSGTSFLEVKTRAARGTTLKQRVAHDECPTALGAGRTFVGRTLAAEGIDGVPEHALAPGLVSRYHRTTLLLPRADGAARATVDTSLTWELDQPGAHAPLTWSVPHLVVVETKGGSTPSDLDRLLWRHGHRPERISKYGTGLALLRPDLPDGPWRRVIRRHLSPGAAAPVGTTTPPARTPGHDDRSL</sequence>
<evidence type="ECO:0000256" key="1">
    <source>
        <dbReference type="SAM" id="MobiDB-lite"/>
    </source>
</evidence>
<dbReference type="InterPro" id="IPR042267">
    <property type="entry name" value="VTC_sf"/>
</dbReference>
<dbReference type="CDD" id="cd07750">
    <property type="entry name" value="PolyPPase_VTC_like"/>
    <property type="match status" value="1"/>
</dbReference>
<dbReference type="Pfam" id="PF09359">
    <property type="entry name" value="VTC"/>
    <property type="match status" value="1"/>
</dbReference>
<reference evidence="3 4" key="1">
    <citation type="submission" date="2019-06" db="EMBL/GenBank/DDBJ databases">
        <title>Whole genome shotgun sequence of Cellulosimicrobium cellulans NBRC 15516.</title>
        <authorList>
            <person name="Hosoyama A."/>
            <person name="Uohara A."/>
            <person name="Ohji S."/>
            <person name="Ichikawa N."/>
        </authorList>
    </citation>
    <scope>NUCLEOTIDE SEQUENCE [LARGE SCALE GENOMIC DNA]</scope>
    <source>
        <strain evidence="3 4">NBRC 15516</strain>
    </source>
</reference>